<feature type="domain" description="Uracil-DNA glycosylase-like" evidence="12">
    <location>
        <begin position="47"/>
        <end position="208"/>
    </location>
</feature>
<dbReference type="NCBIfam" id="NF003588">
    <property type="entry name" value="PRK05254.1-1"/>
    <property type="match status" value="1"/>
</dbReference>
<keyword evidence="14" id="KW-1185">Reference proteome</keyword>
<accession>A0A4Y5YC77</accession>
<dbReference type="AlphaFoldDB" id="A0A4Y5YC77"/>
<evidence type="ECO:0000256" key="8">
    <source>
        <dbReference type="ARBA" id="ARBA00023204"/>
    </source>
</evidence>
<dbReference type="FunFam" id="3.40.470.10:FF:000001">
    <property type="entry name" value="Uracil-DNA glycosylase"/>
    <property type="match status" value="1"/>
</dbReference>
<comment type="function">
    <text evidence="2 9 11">Excises uracil residues from the DNA which can arise as a result of misincorporation of dUMP residues by DNA polymerase or due to deamination of cytosine.</text>
</comment>
<keyword evidence="13" id="KW-0326">Glycosidase</keyword>
<evidence type="ECO:0000256" key="7">
    <source>
        <dbReference type="ARBA" id="ARBA00022801"/>
    </source>
</evidence>
<comment type="similarity">
    <text evidence="3 9 11">Belongs to the uracil-DNA glycosylase (UDG) superfamily. UNG family.</text>
</comment>
<dbReference type="RefSeq" id="WP_140233459.1">
    <property type="nucleotide sequence ID" value="NZ_CP041036.1"/>
</dbReference>
<dbReference type="SMART" id="SM00987">
    <property type="entry name" value="UreE_C"/>
    <property type="match status" value="1"/>
</dbReference>
<evidence type="ECO:0000313" key="14">
    <source>
        <dbReference type="Proteomes" id="UP000319809"/>
    </source>
</evidence>
<evidence type="ECO:0000256" key="10">
    <source>
        <dbReference type="PROSITE-ProRule" id="PRU10072"/>
    </source>
</evidence>
<evidence type="ECO:0000256" key="4">
    <source>
        <dbReference type="ARBA" id="ARBA00012030"/>
    </source>
</evidence>
<reference evidence="13 14" key="1">
    <citation type="submission" date="2019-06" db="EMBL/GenBank/DDBJ databases">
        <title>The genome of Shewanella sp. SM1901.</title>
        <authorList>
            <person name="Cha Q."/>
        </authorList>
    </citation>
    <scope>NUCLEOTIDE SEQUENCE [LARGE SCALE GENOMIC DNA]</scope>
    <source>
        <strain evidence="13 14">SM1901</strain>
    </source>
</reference>
<keyword evidence="7 9" id="KW-0378">Hydrolase</keyword>
<comment type="subcellular location">
    <subcellularLocation>
        <location evidence="9">Cytoplasm</location>
    </subcellularLocation>
</comment>
<organism evidence="13 14">
    <name type="scientific">Shewanella polaris</name>
    <dbReference type="NCBI Taxonomy" id="2588449"/>
    <lineage>
        <taxon>Bacteria</taxon>
        <taxon>Pseudomonadati</taxon>
        <taxon>Pseudomonadota</taxon>
        <taxon>Gammaproteobacteria</taxon>
        <taxon>Alteromonadales</taxon>
        <taxon>Shewanellaceae</taxon>
        <taxon>Shewanella</taxon>
    </lineage>
</organism>
<dbReference type="Proteomes" id="UP000319809">
    <property type="component" value="Chromosome"/>
</dbReference>
<dbReference type="PANTHER" id="PTHR11264">
    <property type="entry name" value="URACIL-DNA GLYCOSYLASE"/>
    <property type="match status" value="1"/>
</dbReference>
<dbReference type="PANTHER" id="PTHR11264:SF0">
    <property type="entry name" value="URACIL-DNA GLYCOSYLASE"/>
    <property type="match status" value="1"/>
</dbReference>
<keyword evidence="6 9" id="KW-0227">DNA damage</keyword>
<gene>
    <name evidence="9" type="primary">ung</name>
    <name evidence="13" type="ORF">FH971_04140</name>
</gene>
<dbReference type="NCBIfam" id="NF003589">
    <property type="entry name" value="PRK05254.1-2"/>
    <property type="match status" value="1"/>
</dbReference>
<evidence type="ECO:0000256" key="9">
    <source>
        <dbReference type="HAMAP-Rule" id="MF_00148"/>
    </source>
</evidence>
<dbReference type="SUPFAM" id="SSF52141">
    <property type="entry name" value="Uracil-DNA glycosylase-like"/>
    <property type="match status" value="1"/>
</dbReference>
<dbReference type="InterPro" id="IPR018085">
    <property type="entry name" value="Ura-DNA_Glyclase_AS"/>
</dbReference>
<evidence type="ECO:0000313" key="13">
    <source>
        <dbReference type="EMBL" id="QDE30227.1"/>
    </source>
</evidence>
<dbReference type="NCBIfam" id="NF003592">
    <property type="entry name" value="PRK05254.1-5"/>
    <property type="match status" value="1"/>
</dbReference>
<dbReference type="EC" id="3.2.2.27" evidence="4 9"/>
<dbReference type="CDD" id="cd10027">
    <property type="entry name" value="UDG-F1-like"/>
    <property type="match status" value="1"/>
</dbReference>
<protein>
    <recommendedName>
        <fullName evidence="5 9">Uracil-DNA glycosylase</fullName>
        <shortName evidence="9">UDG</shortName>
        <ecNumber evidence="4 9">3.2.2.27</ecNumber>
    </recommendedName>
</protein>
<feature type="active site" description="Proton acceptor" evidence="9 10">
    <location>
        <position position="62"/>
    </location>
</feature>
<dbReference type="NCBIfam" id="TIGR00628">
    <property type="entry name" value="ung"/>
    <property type="match status" value="1"/>
</dbReference>
<dbReference type="InterPro" id="IPR005122">
    <property type="entry name" value="Uracil-DNA_glycosylase-like"/>
</dbReference>
<dbReference type="GO" id="GO:0097510">
    <property type="term" value="P:base-excision repair, AP site formation via deaminated base removal"/>
    <property type="evidence" value="ECO:0007669"/>
    <property type="project" value="TreeGrafter"/>
</dbReference>
<comment type="catalytic activity">
    <reaction evidence="1 9 11">
        <text>Hydrolyzes single-stranded DNA or mismatched double-stranded DNA and polynucleotides, releasing free uracil.</text>
        <dbReference type="EC" id="3.2.2.27"/>
    </reaction>
</comment>
<dbReference type="InterPro" id="IPR036895">
    <property type="entry name" value="Uracil-DNA_glycosylase-like_sf"/>
</dbReference>
<evidence type="ECO:0000256" key="5">
    <source>
        <dbReference type="ARBA" id="ARBA00018429"/>
    </source>
</evidence>
<dbReference type="NCBIfam" id="NF003591">
    <property type="entry name" value="PRK05254.1-4"/>
    <property type="match status" value="1"/>
</dbReference>
<dbReference type="HAMAP" id="MF_00148">
    <property type="entry name" value="UDG"/>
    <property type="match status" value="1"/>
</dbReference>
<name>A0A4Y5YC77_9GAMM</name>
<dbReference type="Gene3D" id="3.40.470.10">
    <property type="entry name" value="Uracil-DNA glycosylase-like domain"/>
    <property type="match status" value="1"/>
</dbReference>
<dbReference type="SMART" id="SM00986">
    <property type="entry name" value="UDG"/>
    <property type="match status" value="1"/>
</dbReference>
<dbReference type="KEGG" id="spol:FH971_04140"/>
<dbReference type="GO" id="GO:0004844">
    <property type="term" value="F:uracil DNA N-glycosylase activity"/>
    <property type="evidence" value="ECO:0007669"/>
    <property type="project" value="UniProtKB-UniRule"/>
</dbReference>
<evidence type="ECO:0000256" key="3">
    <source>
        <dbReference type="ARBA" id="ARBA00008184"/>
    </source>
</evidence>
<evidence type="ECO:0000256" key="6">
    <source>
        <dbReference type="ARBA" id="ARBA00022763"/>
    </source>
</evidence>
<proteinExistence type="inferred from homology"/>
<evidence type="ECO:0000256" key="11">
    <source>
        <dbReference type="RuleBase" id="RU003780"/>
    </source>
</evidence>
<evidence type="ECO:0000256" key="2">
    <source>
        <dbReference type="ARBA" id="ARBA00002631"/>
    </source>
</evidence>
<dbReference type="InterPro" id="IPR002043">
    <property type="entry name" value="UDG_fam1"/>
</dbReference>
<sequence length="220" mass="24888">MTKHWQEFIQQQQNQVYYQQLQSFITQQRNEGKTIYPPENEVFSAFQLTPLEQVKVVILGQDPYHGPDQAHGLSFSVKTGIKPPPSLVNIYKELQNDIEGFIVPNHGNLTAWAKQGVLLLNTVLTVEQGKAHSHAKAGWQAFTDNVLKRLNQQSTPIIFVCWGNYAIKKGQLITASHHHILNGPHPSPLSAYRGFFGCGHFSNINRLLLEDGDKPINWQV</sequence>
<evidence type="ECO:0000256" key="1">
    <source>
        <dbReference type="ARBA" id="ARBA00001400"/>
    </source>
</evidence>
<evidence type="ECO:0000259" key="12">
    <source>
        <dbReference type="SMART" id="SM00986"/>
    </source>
</evidence>
<keyword evidence="9" id="KW-0963">Cytoplasm</keyword>
<dbReference type="GO" id="GO:0005737">
    <property type="term" value="C:cytoplasm"/>
    <property type="evidence" value="ECO:0007669"/>
    <property type="project" value="UniProtKB-SubCell"/>
</dbReference>
<dbReference type="PROSITE" id="PS00130">
    <property type="entry name" value="U_DNA_GLYCOSYLASE"/>
    <property type="match status" value="1"/>
</dbReference>
<dbReference type="EMBL" id="CP041036">
    <property type="protein sequence ID" value="QDE30227.1"/>
    <property type="molecule type" value="Genomic_DNA"/>
</dbReference>
<keyword evidence="8 9" id="KW-0234">DNA repair</keyword>
<dbReference type="Pfam" id="PF03167">
    <property type="entry name" value="UDG"/>
    <property type="match status" value="1"/>
</dbReference>